<keyword evidence="2" id="KW-0812">Transmembrane</keyword>
<dbReference type="AlphaFoldDB" id="A0ABD6F4B8"/>
<dbReference type="EMBL" id="JBGFUD010020601">
    <property type="protein sequence ID" value="MFH4984727.1"/>
    <property type="molecule type" value="Genomic_DNA"/>
</dbReference>
<protein>
    <submittedName>
        <fullName evidence="3">Uncharacterized protein</fullName>
    </submittedName>
</protein>
<proteinExistence type="predicted"/>
<name>A0ABD6F4B8_9BILA</name>
<feature type="transmembrane region" description="Helical" evidence="2">
    <location>
        <begin position="277"/>
        <end position="296"/>
    </location>
</feature>
<sequence length="299" mass="33053">MRVFSVTSASTSNAQYEFPFYIPLNIASNTASEILDTAPVSLSPLGHAGPSPRPSILRKARDSVTASGNAVRRLAYAGSPLSRPASCADSVSSVSPGLEDMGLSSNVNSSQDKHRAFSAVPFLASDMRNCTANSEKQCQSTSVDGIASRRTPPSKVNLTDEGYIETDTPRKRCRKQQFDPEQSADKVKMEVSVQVDVNRIDSHKEEVSLWELNKTAQNSSYDLSIAREKIHRPRGRPRADGRLPQKTCRRLSHTLSASLSEIETQRMKRQKRKRSKVALLNCHIFLCRLTVFGIIFKVT</sequence>
<accession>A0ABD6F4B8</accession>
<feature type="region of interest" description="Disordered" evidence="1">
    <location>
        <begin position="141"/>
        <end position="160"/>
    </location>
</feature>
<reference evidence="3 4" key="1">
    <citation type="submission" date="2024-08" db="EMBL/GenBank/DDBJ databases">
        <title>Gnathostoma spinigerum genome.</title>
        <authorList>
            <person name="Gonzalez-Bertolin B."/>
            <person name="Monzon S."/>
            <person name="Zaballos A."/>
            <person name="Jimenez P."/>
            <person name="Dekumyoy P."/>
            <person name="Varona S."/>
            <person name="Cuesta I."/>
            <person name="Sumanam S."/>
            <person name="Adisakwattana P."/>
            <person name="Gasser R.B."/>
            <person name="Hernandez-Gonzalez A."/>
            <person name="Young N.D."/>
            <person name="Perteguer M.J."/>
        </authorList>
    </citation>
    <scope>NUCLEOTIDE SEQUENCE [LARGE SCALE GENOMIC DNA]</scope>
    <source>
        <strain evidence="3">AL3</strain>
        <tissue evidence="3">Liver</tissue>
    </source>
</reference>
<dbReference type="Proteomes" id="UP001608902">
    <property type="component" value="Unassembled WGS sequence"/>
</dbReference>
<keyword evidence="2" id="KW-1133">Transmembrane helix</keyword>
<evidence type="ECO:0000256" key="2">
    <source>
        <dbReference type="SAM" id="Phobius"/>
    </source>
</evidence>
<evidence type="ECO:0000256" key="1">
    <source>
        <dbReference type="SAM" id="MobiDB-lite"/>
    </source>
</evidence>
<organism evidence="3 4">
    <name type="scientific">Gnathostoma spinigerum</name>
    <dbReference type="NCBI Taxonomy" id="75299"/>
    <lineage>
        <taxon>Eukaryota</taxon>
        <taxon>Metazoa</taxon>
        <taxon>Ecdysozoa</taxon>
        <taxon>Nematoda</taxon>
        <taxon>Chromadorea</taxon>
        <taxon>Rhabditida</taxon>
        <taxon>Spirurina</taxon>
        <taxon>Gnathostomatomorpha</taxon>
        <taxon>Gnathostomatoidea</taxon>
        <taxon>Gnathostomatidae</taxon>
        <taxon>Gnathostoma</taxon>
    </lineage>
</organism>
<feature type="region of interest" description="Disordered" evidence="1">
    <location>
        <begin position="167"/>
        <end position="186"/>
    </location>
</feature>
<keyword evidence="4" id="KW-1185">Reference proteome</keyword>
<keyword evidence="2" id="KW-0472">Membrane</keyword>
<evidence type="ECO:0000313" key="3">
    <source>
        <dbReference type="EMBL" id="MFH4984727.1"/>
    </source>
</evidence>
<evidence type="ECO:0000313" key="4">
    <source>
        <dbReference type="Proteomes" id="UP001608902"/>
    </source>
</evidence>
<gene>
    <name evidence="3" type="ORF">AB6A40_011436</name>
</gene>
<comment type="caution">
    <text evidence="3">The sequence shown here is derived from an EMBL/GenBank/DDBJ whole genome shotgun (WGS) entry which is preliminary data.</text>
</comment>